<feature type="region of interest" description="Disordered" evidence="1">
    <location>
        <begin position="1"/>
        <end position="24"/>
    </location>
</feature>
<dbReference type="EMBL" id="JAGPNK010000004">
    <property type="protein sequence ID" value="KAH7323245.1"/>
    <property type="molecule type" value="Genomic_DNA"/>
</dbReference>
<name>A0A8K0SWD4_9HYPO</name>
<evidence type="ECO:0000256" key="1">
    <source>
        <dbReference type="SAM" id="MobiDB-lite"/>
    </source>
</evidence>
<proteinExistence type="predicted"/>
<protein>
    <submittedName>
        <fullName evidence="2">Uncharacterized protein</fullName>
    </submittedName>
</protein>
<comment type="caution">
    <text evidence="2">The sequence shown here is derived from an EMBL/GenBank/DDBJ whole genome shotgun (WGS) entry which is preliminary data.</text>
</comment>
<dbReference type="AlphaFoldDB" id="A0A8K0SWD4"/>
<evidence type="ECO:0000313" key="3">
    <source>
        <dbReference type="Proteomes" id="UP000813444"/>
    </source>
</evidence>
<dbReference type="Proteomes" id="UP000813444">
    <property type="component" value="Unassembled WGS sequence"/>
</dbReference>
<accession>A0A8K0SWD4</accession>
<evidence type="ECO:0000313" key="2">
    <source>
        <dbReference type="EMBL" id="KAH7323245.1"/>
    </source>
</evidence>
<dbReference type="OrthoDB" id="5117488at2759"/>
<sequence length="201" mass="22466">MAPAWLEKHIVREDPSPDPRRGKEQPVFEFKYSDVEAHHRVLTVEGEATPRYDVTRRSILIAFGDKITVTSPINGGETVAVIDFHTLPSPRTVIEFPQRRQEITVKMSTPEYESLGGLGRLRWKGTGMALLSSASWELRDQQELIMSVAVDAQRINAMICLWRSGLSAETIEELVIVGISQVEGYKRMIRTSMVSAASALA</sequence>
<reference evidence="2" key="1">
    <citation type="journal article" date="2021" name="Nat. Commun.">
        <title>Genetic determinants of endophytism in the Arabidopsis root mycobiome.</title>
        <authorList>
            <person name="Mesny F."/>
            <person name="Miyauchi S."/>
            <person name="Thiergart T."/>
            <person name="Pickel B."/>
            <person name="Atanasova L."/>
            <person name="Karlsson M."/>
            <person name="Huettel B."/>
            <person name="Barry K.W."/>
            <person name="Haridas S."/>
            <person name="Chen C."/>
            <person name="Bauer D."/>
            <person name="Andreopoulos W."/>
            <person name="Pangilinan J."/>
            <person name="LaButti K."/>
            <person name="Riley R."/>
            <person name="Lipzen A."/>
            <person name="Clum A."/>
            <person name="Drula E."/>
            <person name="Henrissat B."/>
            <person name="Kohler A."/>
            <person name="Grigoriev I.V."/>
            <person name="Martin F.M."/>
            <person name="Hacquard S."/>
        </authorList>
    </citation>
    <scope>NUCLEOTIDE SEQUENCE</scope>
    <source>
        <strain evidence="2">MPI-CAGE-CH-0235</strain>
    </source>
</reference>
<keyword evidence="3" id="KW-1185">Reference proteome</keyword>
<organism evidence="2 3">
    <name type="scientific">Stachybotrys elegans</name>
    <dbReference type="NCBI Taxonomy" id="80388"/>
    <lineage>
        <taxon>Eukaryota</taxon>
        <taxon>Fungi</taxon>
        <taxon>Dikarya</taxon>
        <taxon>Ascomycota</taxon>
        <taxon>Pezizomycotina</taxon>
        <taxon>Sordariomycetes</taxon>
        <taxon>Hypocreomycetidae</taxon>
        <taxon>Hypocreales</taxon>
        <taxon>Stachybotryaceae</taxon>
        <taxon>Stachybotrys</taxon>
    </lineage>
</organism>
<gene>
    <name evidence="2" type="ORF">B0I35DRAFT_500121</name>
</gene>